<name>A0A518G2U3_9BACT</name>
<dbReference type="AlphaFoldDB" id="A0A518G2U3"/>
<dbReference type="EC" id="6.2.1.30" evidence="2"/>
<dbReference type="Gene3D" id="3.40.50.12780">
    <property type="entry name" value="N-terminal domain of ligase-like"/>
    <property type="match status" value="1"/>
</dbReference>
<keyword evidence="2" id="KW-0436">Ligase</keyword>
<dbReference type="KEGG" id="ahel:Q31a_11510"/>
<accession>A0A518G2U3</accession>
<sequence>MSSEPHPAVRTFPSSQAAIADSWGWDETRLKQWQLDRFNAQLREILPANEFYRRKFAGESLQLQSLDQLSDLPLTEKSELVKSSQESPGELSAHHTYARSAYSRLHRTSGTTGSPLMILDTAADWQWWSDTWQHVLQAAHVTPEDRVFLAFSFGPFIGFWSAHQACVDRGATVIPGGGLSSLARLEFLRQSAATVVLCTPSYALHLGEVAKAEKVDLQSLAVDRIIVAGEAGGSVPAVRAKIESLWNAQVVDHSGATEIGPWGFGWPQRPGVHLIETSFIAELLPLANEPGNSQSNLHELLITSLGRWGAPVIRYRTGDVVRPTRPAAGPCRFLWLEEGVVGRVDDMVTIRGVNIFPSSVDAIVREETEIAEYRVLVKRAGHLDQLALEIEADHEVRERIEKLLTIRLGLRIPVQCVAMNSLPRSEGKSRRWQDVR</sequence>
<protein>
    <submittedName>
        <fullName evidence="2">Phenylacetate-coenzyme A ligase</fullName>
        <ecNumber evidence="2">6.2.1.30</ecNumber>
    </submittedName>
</protein>
<reference evidence="2 3" key="1">
    <citation type="submission" date="2019-02" db="EMBL/GenBank/DDBJ databases">
        <title>Deep-cultivation of Planctomycetes and their phenomic and genomic characterization uncovers novel biology.</title>
        <authorList>
            <person name="Wiegand S."/>
            <person name="Jogler M."/>
            <person name="Boedeker C."/>
            <person name="Pinto D."/>
            <person name="Vollmers J."/>
            <person name="Rivas-Marin E."/>
            <person name="Kohn T."/>
            <person name="Peeters S.H."/>
            <person name="Heuer A."/>
            <person name="Rast P."/>
            <person name="Oberbeckmann S."/>
            <person name="Bunk B."/>
            <person name="Jeske O."/>
            <person name="Meyerdierks A."/>
            <person name="Storesund J.E."/>
            <person name="Kallscheuer N."/>
            <person name="Luecker S."/>
            <person name="Lage O.M."/>
            <person name="Pohl T."/>
            <person name="Merkel B.J."/>
            <person name="Hornburger P."/>
            <person name="Mueller R.-W."/>
            <person name="Bruemmer F."/>
            <person name="Labrenz M."/>
            <person name="Spormann A.M."/>
            <person name="Op den Camp H."/>
            <person name="Overmann J."/>
            <person name="Amann R."/>
            <person name="Jetten M.S.M."/>
            <person name="Mascher T."/>
            <person name="Medema M.H."/>
            <person name="Devos D.P."/>
            <person name="Kaster A.-K."/>
            <person name="Ovreas L."/>
            <person name="Rohde M."/>
            <person name="Galperin M.Y."/>
            <person name="Jogler C."/>
        </authorList>
    </citation>
    <scope>NUCLEOTIDE SEQUENCE [LARGE SCALE GENOMIC DNA]</scope>
    <source>
        <strain evidence="2 3">Q31a</strain>
    </source>
</reference>
<dbReference type="EMBL" id="CP036298">
    <property type="protein sequence ID" value="QDV22859.1"/>
    <property type="molecule type" value="Genomic_DNA"/>
</dbReference>
<feature type="domain" description="AMP-dependent ligase C-terminal" evidence="1">
    <location>
        <begin position="352"/>
        <end position="436"/>
    </location>
</feature>
<organism evidence="2 3">
    <name type="scientific">Aureliella helgolandensis</name>
    <dbReference type="NCBI Taxonomy" id="2527968"/>
    <lineage>
        <taxon>Bacteria</taxon>
        <taxon>Pseudomonadati</taxon>
        <taxon>Planctomycetota</taxon>
        <taxon>Planctomycetia</taxon>
        <taxon>Pirellulales</taxon>
        <taxon>Pirellulaceae</taxon>
        <taxon>Aureliella</taxon>
    </lineage>
</organism>
<dbReference type="PANTHER" id="PTHR43845">
    <property type="entry name" value="BLR5969 PROTEIN"/>
    <property type="match status" value="1"/>
</dbReference>
<dbReference type="Proteomes" id="UP000318017">
    <property type="component" value="Chromosome"/>
</dbReference>
<dbReference type="Pfam" id="PF14535">
    <property type="entry name" value="AMP-binding_C_2"/>
    <property type="match status" value="1"/>
</dbReference>
<dbReference type="SUPFAM" id="SSF56801">
    <property type="entry name" value="Acetyl-CoA synthetase-like"/>
    <property type="match status" value="1"/>
</dbReference>
<keyword evidence="3" id="KW-1185">Reference proteome</keyword>
<dbReference type="InterPro" id="IPR045851">
    <property type="entry name" value="AMP-bd_C_sf"/>
</dbReference>
<dbReference type="PANTHER" id="PTHR43845:SF1">
    <property type="entry name" value="BLR5969 PROTEIN"/>
    <property type="match status" value="1"/>
</dbReference>
<dbReference type="Gene3D" id="3.30.300.30">
    <property type="match status" value="1"/>
</dbReference>
<dbReference type="InterPro" id="IPR028154">
    <property type="entry name" value="AMP-dep_Lig_C"/>
</dbReference>
<dbReference type="RefSeq" id="WP_231691077.1">
    <property type="nucleotide sequence ID" value="NZ_CP036298.1"/>
</dbReference>
<gene>
    <name evidence="2" type="primary">paaK</name>
    <name evidence="2" type="ORF">Q31a_11510</name>
</gene>
<dbReference type="GO" id="GO:0047475">
    <property type="term" value="F:phenylacetate-CoA ligase activity"/>
    <property type="evidence" value="ECO:0007669"/>
    <property type="project" value="UniProtKB-EC"/>
</dbReference>
<proteinExistence type="predicted"/>
<evidence type="ECO:0000313" key="3">
    <source>
        <dbReference type="Proteomes" id="UP000318017"/>
    </source>
</evidence>
<evidence type="ECO:0000313" key="2">
    <source>
        <dbReference type="EMBL" id="QDV22859.1"/>
    </source>
</evidence>
<dbReference type="InterPro" id="IPR042099">
    <property type="entry name" value="ANL_N_sf"/>
</dbReference>
<evidence type="ECO:0000259" key="1">
    <source>
        <dbReference type="Pfam" id="PF14535"/>
    </source>
</evidence>